<proteinExistence type="predicted"/>
<dbReference type="PANTHER" id="PTHR42899">
    <property type="entry name" value="SPERMATOGENESIS-ASSOCIATED PROTEIN 20"/>
    <property type="match status" value="1"/>
</dbReference>
<dbReference type="InterPro" id="IPR012341">
    <property type="entry name" value="6hp_glycosidase-like_sf"/>
</dbReference>
<dbReference type="PIRSF" id="PIRSF006402">
    <property type="entry name" value="UCP006402_thioredoxin"/>
    <property type="match status" value="1"/>
</dbReference>
<dbReference type="SUPFAM" id="SSF52833">
    <property type="entry name" value="Thioredoxin-like"/>
    <property type="match status" value="1"/>
</dbReference>
<dbReference type="SUPFAM" id="SSF48208">
    <property type="entry name" value="Six-hairpin glycosidases"/>
    <property type="match status" value="1"/>
</dbReference>
<dbReference type="InterPro" id="IPR004879">
    <property type="entry name" value="Ssp411-like_TRX"/>
</dbReference>
<dbReference type="Gene3D" id="3.40.30.10">
    <property type="entry name" value="Glutaredoxin"/>
    <property type="match status" value="1"/>
</dbReference>
<reference evidence="2 3" key="1">
    <citation type="submission" date="2024-04" db="EMBL/GenBank/DDBJ databases">
        <title>Symmetric and asymmetric DNA N6-adenine methylation regulates different biological responses in Mucorales.</title>
        <authorList>
            <consortium name="Lawrence Berkeley National Laboratory"/>
            <person name="Lax C."/>
            <person name="Mondo S.J."/>
            <person name="Osorio-Concepcion M."/>
            <person name="Muszewska A."/>
            <person name="Corrochano-Luque M."/>
            <person name="Gutierrez G."/>
            <person name="Riley R."/>
            <person name="Lipzen A."/>
            <person name="Guo J."/>
            <person name="Hundley H."/>
            <person name="Amirebrahimi M."/>
            <person name="Ng V."/>
            <person name="Lorenzo-Gutierrez D."/>
            <person name="Binder U."/>
            <person name="Yang J."/>
            <person name="Song Y."/>
            <person name="Canovas D."/>
            <person name="Navarro E."/>
            <person name="Freitag M."/>
            <person name="Gabaldon T."/>
            <person name="Grigoriev I.V."/>
            <person name="Corrochano L.M."/>
            <person name="Nicolas F.E."/>
            <person name="Garre V."/>
        </authorList>
    </citation>
    <scope>NUCLEOTIDE SEQUENCE [LARGE SCALE GENOMIC DNA]</scope>
    <source>
        <strain evidence="2 3">L51</strain>
    </source>
</reference>
<dbReference type="InterPro" id="IPR036249">
    <property type="entry name" value="Thioredoxin-like_sf"/>
</dbReference>
<keyword evidence="3" id="KW-1185">Reference proteome</keyword>
<dbReference type="Gene3D" id="1.50.10.10">
    <property type="match status" value="1"/>
</dbReference>
<dbReference type="InterPro" id="IPR024705">
    <property type="entry name" value="Ssp411"/>
</dbReference>
<dbReference type="InterPro" id="IPR008928">
    <property type="entry name" value="6-hairpin_glycosidase_sf"/>
</dbReference>
<feature type="domain" description="Spermatogenesis-associated protein 20-like TRX" evidence="1">
    <location>
        <begin position="8"/>
        <end position="168"/>
    </location>
</feature>
<dbReference type="EMBL" id="JBCLYO010000011">
    <property type="protein sequence ID" value="KAL0085136.1"/>
    <property type="molecule type" value="Genomic_DNA"/>
</dbReference>
<name>A0ABR3AXI6_PHYBL</name>
<accession>A0ABR3AXI6</accession>
<comment type="caution">
    <text evidence="2">The sequence shown here is derived from an EMBL/GenBank/DDBJ whole genome shotgun (WGS) entry which is preliminary data.</text>
</comment>
<dbReference type="Proteomes" id="UP001448207">
    <property type="component" value="Unassembled WGS sequence"/>
</dbReference>
<evidence type="ECO:0000313" key="3">
    <source>
        <dbReference type="Proteomes" id="UP001448207"/>
    </source>
</evidence>
<gene>
    <name evidence="2" type="ORF">J3Q64DRAFT_1745774</name>
</gene>
<evidence type="ECO:0000259" key="1">
    <source>
        <dbReference type="Pfam" id="PF03190"/>
    </source>
</evidence>
<organism evidence="2 3">
    <name type="scientific">Phycomyces blakesleeanus</name>
    <dbReference type="NCBI Taxonomy" id="4837"/>
    <lineage>
        <taxon>Eukaryota</taxon>
        <taxon>Fungi</taxon>
        <taxon>Fungi incertae sedis</taxon>
        <taxon>Mucoromycota</taxon>
        <taxon>Mucoromycotina</taxon>
        <taxon>Mucoromycetes</taxon>
        <taxon>Mucorales</taxon>
        <taxon>Phycomycetaceae</taxon>
        <taxon>Phycomyces</taxon>
    </lineage>
</organism>
<protein>
    <recommendedName>
        <fullName evidence="1">Spermatogenesis-associated protein 20-like TRX domain-containing protein</fullName>
    </recommendedName>
</protein>
<dbReference type="Pfam" id="PF03190">
    <property type="entry name" value="Thioredox_DsbH"/>
    <property type="match status" value="1"/>
</dbReference>
<dbReference type="PANTHER" id="PTHR42899:SF1">
    <property type="entry name" value="SPERMATOGENESIS-ASSOCIATED PROTEIN 20"/>
    <property type="match status" value="1"/>
</dbReference>
<sequence>MTSLSNHKNRLWKEKSPYLLQHANNPVDWYPWGEEAFEKAKQEQKPIFISIGYSTCHWCHVMEHESFESEETAKLMNDSFVNIKVDREENPGVDKFYMTYLQMTTGSGGWPMSVFLTPERYPFFGGTYFPPKDRLGKPGFQTIVSRLAQLWKSQADKIRSDSKSSLKDIKDYIETELPSSSKELDPWKIAEATYDYFEKVFDSTYGGFGEAPKFPTPVQLLFLLDYHMYTKNESSEHYRNNKAQNALEMVLKTLKNIGIGGIHDHVGGGFHRYSTDRMWHVPHFEKMLYDQAQLLSVYTKAFQITNDSIYSDIAKDIILYVSQNLLHEEGGFYSAEDADSYPKNGDSKKLEGAFCTWELDEIDGLLEPKISELFKRHFGVKEGGNVTDEQDPQKELENKNILMEQETIDQSASALSIPVESAKTLIADAKDTLRNYRLSVRPRPDKDDKILTCWNGLILSALSQAYLVFHDKSILKLATDTAYFIKKELYIEEKNILLRSYREGPSTIEGFSDDYSFFIQGLLDLYEATFDDQWLQWSYALQEKQNELFYDNEKGGYFNISEKDTSVPMRLKEDQDGSEPTANSVSLRNLIRLGTVFEIPGYFEKAKQTAESFRLILTQFPYAIPAVLSSFLLFSEGLKEIIIVGPTVGDDTPSSSSHFSSLSEKKQRFEAIIARPFIPNKFVASLTPDGILAKKNPLFEEIVTRHKNSDDVAVYVCENFTCRQPIFTEEELEKTMYI</sequence>
<evidence type="ECO:0000313" key="2">
    <source>
        <dbReference type="EMBL" id="KAL0085136.1"/>
    </source>
</evidence>
<dbReference type="CDD" id="cd02955">
    <property type="entry name" value="SSP411"/>
    <property type="match status" value="1"/>
</dbReference>